<evidence type="ECO:0000256" key="8">
    <source>
        <dbReference type="ARBA" id="ARBA00022759"/>
    </source>
</evidence>
<evidence type="ECO:0000256" key="12">
    <source>
        <dbReference type="ARBA" id="ARBA00023242"/>
    </source>
</evidence>
<evidence type="ECO:0000256" key="16">
    <source>
        <dbReference type="PIRSR" id="PIRSR602848-1"/>
    </source>
</evidence>
<reference evidence="18 19" key="1">
    <citation type="submission" date="2024-03" db="EMBL/GenBank/DDBJ databases">
        <title>The genome assembly and annotation of the cricket Gryllus longicercus Weissman &amp; Gray.</title>
        <authorList>
            <person name="Szrajer S."/>
            <person name="Gray D."/>
            <person name="Ylla G."/>
        </authorList>
    </citation>
    <scope>NUCLEOTIDE SEQUENCE [LARGE SCALE GENOMIC DNA]</scope>
    <source>
        <strain evidence="18">DAG 2021-001</strain>
        <tissue evidence="18">Whole body minus gut</tissue>
    </source>
</reference>
<dbReference type="GO" id="GO:0004519">
    <property type="term" value="F:endonuclease activity"/>
    <property type="evidence" value="ECO:0007669"/>
    <property type="project" value="UniProtKB-KW"/>
</dbReference>
<dbReference type="InterPro" id="IPR036081">
    <property type="entry name" value="Translin_sf"/>
</dbReference>
<evidence type="ECO:0000256" key="13">
    <source>
        <dbReference type="ARBA" id="ARBA00025374"/>
    </source>
</evidence>
<gene>
    <name evidence="18" type="ORF">R5R35_005046</name>
</gene>
<evidence type="ECO:0000256" key="4">
    <source>
        <dbReference type="ARBA" id="ARBA00011685"/>
    </source>
</evidence>
<evidence type="ECO:0000256" key="17">
    <source>
        <dbReference type="SAM" id="MobiDB-lite"/>
    </source>
</evidence>
<comment type="similarity">
    <text evidence="3">Belongs to the translin family.</text>
</comment>
<dbReference type="Gene3D" id="1.20.58.190">
    <property type="entry name" value="Translin, domain 1"/>
    <property type="match status" value="1"/>
</dbReference>
<protein>
    <recommendedName>
        <fullName evidence="5">Translin</fullName>
    </recommendedName>
    <alternativeName>
        <fullName evidence="15">Component 3 of promoter of RISC</fullName>
    </alternativeName>
</protein>
<feature type="compositionally biased region" description="Low complexity" evidence="17">
    <location>
        <begin position="220"/>
        <end position="229"/>
    </location>
</feature>
<dbReference type="Gene3D" id="1.20.58.200">
    <property type="entry name" value="Translin, domain 2"/>
    <property type="match status" value="1"/>
</dbReference>
<dbReference type="PANTHER" id="PTHR10741">
    <property type="entry name" value="TRANSLIN AND TRANSLIN ASSOCIATED PROTEIN X"/>
    <property type="match status" value="1"/>
</dbReference>
<feature type="region of interest" description="Disordered" evidence="17">
    <location>
        <begin position="217"/>
        <end position="254"/>
    </location>
</feature>
<evidence type="ECO:0000256" key="11">
    <source>
        <dbReference type="ARBA" id="ARBA00023125"/>
    </source>
</evidence>
<comment type="function">
    <text evidence="14">Exhibits both single-stranded and double-stranded endoribonuclease activity. May act as an activator of RNA-induced silencing complex (RISC) by facilitating endonucleolytic cleavage of the siRNA passenger strand.</text>
</comment>
<evidence type="ECO:0000256" key="1">
    <source>
        <dbReference type="ARBA" id="ARBA00004123"/>
    </source>
</evidence>
<keyword evidence="16" id="KW-0479">Metal-binding</keyword>
<dbReference type="GO" id="GO:0043565">
    <property type="term" value="F:sequence-specific DNA binding"/>
    <property type="evidence" value="ECO:0007669"/>
    <property type="project" value="InterPro"/>
</dbReference>
<keyword evidence="6" id="KW-0963">Cytoplasm</keyword>
<dbReference type="GO" id="GO:0003697">
    <property type="term" value="F:single-stranded DNA binding"/>
    <property type="evidence" value="ECO:0007669"/>
    <property type="project" value="InterPro"/>
</dbReference>
<feature type="compositionally biased region" description="Gly residues" evidence="17">
    <location>
        <begin position="242"/>
        <end position="254"/>
    </location>
</feature>
<dbReference type="GO" id="GO:0016787">
    <property type="term" value="F:hydrolase activity"/>
    <property type="evidence" value="ECO:0007669"/>
    <property type="project" value="UniProtKB-KW"/>
</dbReference>
<keyword evidence="10" id="KW-0694">RNA-binding</keyword>
<dbReference type="InterPro" id="IPR033956">
    <property type="entry name" value="Translin"/>
</dbReference>
<sequence length="254" mass="28581">MSNIPEIFSAFQGYLDNEHSVREVIRTHTREIEATAREILITLQCIHQANGAKEIPAACERSRKKLEDVRQQYEQLKGAVPEDQYYRFHDHWRFVTQRLSFLVALIQYLDTGEFISHAEVAAELGLACRRTDGFHLDLEDYLIGQLDLASELARFCVNAVTFGDYARPLHISKFLGELSAGFRMLNFKNDSLRKRFDGLKYNIKKVEEVVYDLSIRGLKPSGEPSSGDPSELEPKVSPSEGVGEGGGGPTNSAD</sequence>
<feature type="binding site" evidence="16">
    <location>
        <position position="151"/>
    </location>
    <ligand>
        <name>Mg(2+)</name>
        <dbReference type="ChEBI" id="CHEBI:18420"/>
    </ligand>
</feature>
<dbReference type="Pfam" id="PF01997">
    <property type="entry name" value="Translin"/>
    <property type="match status" value="1"/>
</dbReference>
<evidence type="ECO:0000256" key="14">
    <source>
        <dbReference type="ARBA" id="ARBA00025410"/>
    </source>
</evidence>
<keyword evidence="16" id="KW-0460">Magnesium</keyword>
<organism evidence="18 19">
    <name type="scientific">Gryllus longicercus</name>
    <dbReference type="NCBI Taxonomy" id="2509291"/>
    <lineage>
        <taxon>Eukaryota</taxon>
        <taxon>Metazoa</taxon>
        <taxon>Ecdysozoa</taxon>
        <taxon>Arthropoda</taxon>
        <taxon>Hexapoda</taxon>
        <taxon>Insecta</taxon>
        <taxon>Pterygota</taxon>
        <taxon>Neoptera</taxon>
        <taxon>Polyneoptera</taxon>
        <taxon>Orthoptera</taxon>
        <taxon>Ensifera</taxon>
        <taxon>Gryllidea</taxon>
        <taxon>Grylloidea</taxon>
        <taxon>Gryllidae</taxon>
        <taxon>Gryllinae</taxon>
        <taxon>Gryllus</taxon>
    </lineage>
</organism>
<keyword evidence="12" id="KW-0539">Nucleus</keyword>
<comment type="subunit">
    <text evidence="4">Ring-shaped heterooctamer of six TSN and two TSNAX subunits, DNA/RNA binding occurs inside the ring.</text>
</comment>
<evidence type="ECO:0000256" key="3">
    <source>
        <dbReference type="ARBA" id="ARBA00005902"/>
    </source>
</evidence>
<keyword evidence="19" id="KW-1185">Reference proteome</keyword>
<evidence type="ECO:0000256" key="2">
    <source>
        <dbReference type="ARBA" id="ARBA00004496"/>
    </source>
</evidence>
<evidence type="ECO:0000256" key="6">
    <source>
        <dbReference type="ARBA" id="ARBA00022490"/>
    </source>
</evidence>
<dbReference type="FunFam" id="1.20.58.200:FF:000002">
    <property type="entry name" value="Putative translin"/>
    <property type="match status" value="1"/>
</dbReference>
<dbReference type="GO" id="GO:0016070">
    <property type="term" value="P:RNA metabolic process"/>
    <property type="evidence" value="ECO:0007669"/>
    <property type="project" value="InterPro"/>
</dbReference>
<evidence type="ECO:0000313" key="19">
    <source>
        <dbReference type="Proteomes" id="UP001378592"/>
    </source>
</evidence>
<dbReference type="GO" id="GO:0005737">
    <property type="term" value="C:cytoplasm"/>
    <property type="evidence" value="ECO:0007669"/>
    <property type="project" value="UniProtKB-SubCell"/>
</dbReference>
<dbReference type="InterPro" id="IPR002848">
    <property type="entry name" value="Translin_fam"/>
</dbReference>
<accession>A0AAN9ZA03</accession>
<dbReference type="EMBL" id="JAZDUA010000095">
    <property type="protein sequence ID" value="KAK7868422.1"/>
    <property type="molecule type" value="Genomic_DNA"/>
</dbReference>
<comment type="subcellular location">
    <subcellularLocation>
        <location evidence="2">Cytoplasm</location>
    </subcellularLocation>
    <subcellularLocation>
        <location evidence="1">Nucleus</location>
    </subcellularLocation>
</comment>
<name>A0AAN9ZA03_9ORTH</name>
<comment type="caution">
    <text evidence="18">The sequence shown here is derived from an EMBL/GenBank/DDBJ whole genome shotgun (WGS) entry which is preliminary data.</text>
</comment>
<evidence type="ECO:0000256" key="9">
    <source>
        <dbReference type="ARBA" id="ARBA00022801"/>
    </source>
</evidence>
<dbReference type="InterPro" id="IPR016069">
    <property type="entry name" value="Translin_C"/>
</dbReference>
<dbReference type="Proteomes" id="UP001378592">
    <property type="component" value="Unassembled WGS sequence"/>
</dbReference>
<keyword evidence="9" id="KW-0378">Hydrolase</keyword>
<keyword evidence="11" id="KW-0238">DNA-binding</keyword>
<evidence type="ECO:0000256" key="5">
    <source>
        <dbReference type="ARBA" id="ARBA00022196"/>
    </source>
</evidence>
<dbReference type="CDD" id="cd14819">
    <property type="entry name" value="Translin"/>
    <property type="match status" value="1"/>
</dbReference>
<dbReference type="GO" id="GO:0046872">
    <property type="term" value="F:metal ion binding"/>
    <property type="evidence" value="ECO:0007669"/>
    <property type="project" value="UniProtKB-KW"/>
</dbReference>
<evidence type="ECO:0000313" key="18">
    <source>
        <dbReference type="EMBL" id="KAK7868422.1"/>
    </source>
</evidence>
<dbReference type="GO" id="GO:0005634">
    <property type="term" value="C:nucleus"/>
    <property type="evidence" value="ECO:0007669"/>
    <property type="project" value="UniProtKB-SubCell"/>
</dbReference>
<comment type="function">
    <text evidence="13">DNA-binding protein that specifically recognizes consensus sequences at the breakpoint junctions in chromosomal translocations, mostly involving immunoglobulin (Ig)/T-cell receptor gene segments. Seems to recognize single-stranded DNA ends generated by staggered breaks occurring at recombination hot spots.</text>
</comment>
<dbReference type="GO" id="GO:0003723">
    <property type="term" value="F:RNA binding"/>
    <property type="evidence" value="ECO:0007669"/>
    <property type="project" value="UniProtKB-KW"/>
</dbReference>
<dbReference type="SUPFAM" id="SSF74784">
    <property type="entry name" value="Translin"/>
    <property type="match status" value="1"/>
</dbReference>
<dbReference type="AlphaFoldDB" id="A0AAN9ZA03"/>
<dbReference type="InterPro" id="IPR016068">
    <property type="entry name" value="Translin_N"/>
</dbReference>
<keyword evidence="7" id="KW-0540">Nuclease</keyword>
<dbReference type="FunFam" id="1.20.58.190:FF:000001">
    <property type="entry name" value="Translin"/>
    <property type="match status" value="1"/>
</dbReference>
<evidence type="ECO:0000256" key="15">
    <source>
        <dbReference type="ARBA" id="ARBA00030513"/>
    </source>
</evidence>
<keyword evidence="8" id="KW-0255">Endonuclease</keyword>
<proteinExistence type="inferred from homology"/>
<evidence type="ECO:0000256" key="7">
    <source>
        <dbReference type="ARBA" id="ARBA00022722"/>
    </source>
</evidence>
<evidence type="ECO:0000256" key="10">
    <source>
        <dbReference type="ARBA" id="ARBA00022884"/>
    </source>
</evidence>